<dbReference type="InterPro" id="IPR036514">
    <property type="entry name" value="SGNH_hydro_sf"/>
</dbReference>
<feature type="domain" description="SGNH hydrolase-type esterase" evidence="1">
    <location>
        <begin position="7"/>
        <end position="172"/>
    </location>
</feature>
<dbReference type="AlphaFoldDB" id="A0A0W8FP53"/>
<dbReference type="InterPro" id="IPR013830">
    <property type="entry name" value="SGNH_hydro"/>
</dbReference>
<reference evidence="2" key="1">
    <citation type="journal article" date="2015" name="Proc. Natl. Acad. Sci. U.S.A.">
        <title>Networks of energetic and metabolic interactions define dynamics in microbial communities.</title>
        <authorList>
            <person name="Embree M."/>
            <person name="Liu J.K."/>
            <person name="Al-Bassam M.M."/>
            <person name="Zengler K."/>
        </authorList>
    </citation>
    <scope>NUCLEOTIDE SEQUENCE</scope>
</reference>
<dbReference type="Gene3D" id="3.40.50.1110">
    <property type="entry name" value="SGNH hydrolase"/>
    <property type="match status" value="1"/>
</dbReference>
<evidence type="ECO:0000259" key="1">
    <source>
        <dbReference type="Pfam" id="PF13472"/>
    </source>
</evidence>
<proteinExistence type="predicted"/>
<accession>A0A0W8FP53</accession>
<dbReference type="Pfam" id="PF13472">
    <property type="entry name" value="Lipase_GDSL_2"/>
    <property type="match status" value="1"/>
</dbReference>
<dbReference type="CDD" id="cd00229">
    <property type="entry name" value="SGNH_hydrolase"/>
    <property type="match status" value="1"/>
</dbReference>
<protein>
    <recommendedName>
        <fullName evidence="1">SGNH hydrolase-type esterase domain-containing protein</fullName>
    </recommendedName>
</protein>
<name>A0A0W8FP53_9ZZZZ</name>
<dbReference type="EMBL" id="LNQE01000985">
    <property type="protein sequence ID" value="KUG22115.1"/>
    <property type="molecule type" value="Genomic_DNA"/>
</dbReference>
<comment type="caution">
    <text evidence="2">The sequence shown here is derived from an EMBL/GenBank/DDBJ whole genome shotgun (WGS) entry which is preliminary data.</text>
</comment>
<dbReference type="SUPFAM" id="SSF52266">
    <property type="entry name" value="SGNH hydrolase"/>
    <property type="match status" value="1"/>
</dbReference>
<organism evidence="2">
    <name type="scientific">hydrocarbon metagenome</name>
    <dbReference type="NCBI Taxonomy" id="938273"/>
    <lineage>
        <taxon>unclassified sequences</taxon>
        <taxon>metagenomes</taxon>
        <taxon>ecological metagenomes</taxon>
    </lineage>
</organism>
<gene>
    <name evidence="2" type="ORF">ASZ90_008085</name>
</gene>
<evidence type="ECO:0000313" key="2">
    <source>
        <dbReference type="EMBL" id="KUG22115.1"/>
    </source>
</evidence>
<sequence length="188" mass="21962">MKLLIRGGSIASGYGVVKNYADILKESLLEQGIEVINRSRYRENTFDGIGTFDRNIAYFKPDILLLHFGIDDAFDYVYRSEFQENIIQIIRLARFRFNPFIFLATAHTFDNPHDMDAVNIFYRSLRIVALDLECELIPVHSYWAGYLEEHQLCNKDFVQSDSRYPNEHGHEIIAEAMIKQLSKLFIMK</sequence>